<evidence type="ECO:0000256" key="1">
    <source>
        <dbReference type="SAM" id="MobiDB-lite"/>
    </source>
</evidence>
<keyword evidence="3" id="KW-1185">Reference proteome</keyword>
<protein>
    <submittedName>
        <fullName evidence="2">Uncharacterized protein</fullName>
    </submittedName>
</protein>
<evidence type="ECO:0000313" key="2">
    <source>
        <dbReference type="EMBL" id="ORX48169.1"/>
    </source>
</evidence>
<reference evidence="2 3" key="2">
    <citation type="submission" date="2016-08" db="EMBL/GenBank/DDBJ databases">
        <title>Pervasive Adenine N6-methylation of Active Genes in Fungi.</title>
        <authorList>
            <consortium name="DOE Joint Genome Institute"/>
            <person name="Mondo S.J."/>
            <person name="Dannebaum R.O."/>
            <person name="Kuo R.C."/>
            <person name="Labutti K."/>
            <person name="Haridas S."/>
            <person name="Kuo A."/>
            <person name="Salamov A."/>
            <person name="Ahrendt S.R."/>
            <person name="Lipzen A."/>
            <person name="Sullivan W."/>
            <person name="Andreopoulos W.B."/>
            <person name="Clum A."/>
            <person name="Lindquist E."/>
            <person name="Daum C."/>
            <person name="Ramamoorthy G.K."/>
            <person name="Gryganskyi A."/>
            <person name="Culley D."/>
            <person name="Magnuson J.K."/>
            <person name="James T.Y."/>
            <person name="O'Malley M.A."/>
            <person name="Stajich J.E."/>
            <person name="Spatafora J.W."/>
            <person name="Visel A."/>
            <person name="Grigoriev I.V."/>
        </authorList>
    </citation>
    <scope>NUCLEOTIDE SEQUENCE [LARGE SCALE GENOMIC DNA]</scope>
    <source>
        <strain evidence="3">finn</strain>
    </source>
</reference>
<dbReference type="Proteomes" id="UP000193719">
    <property type="component" value="Unassembled WGS sequence"/>
</dbReference>
<organism evidence="2 3">
    <name type="scientific">Piromyces finnis</name>
    <dbReference type="NCBI Taxonomy" id="1754191"/>
    <lineage>
        <taxon>Eukaryota</taxon>
        <taxon>Fungi</taxon>
        <taxon>Fungi incertae sedis</taxon>
        <taxon>Chytridiomycota</taxon>
        <taxon>Chytridiomycota incertae sedis</taxon>
        <taxon>Neocallimastigomycetes</taxon>
        <taxon>Neocallimastigales</taxon>
        <taxon>Neocallimastigaceae</taxon>
        <taxon>Piromyces</taxon>
    </lineage>
</organism>
<dbReference type="AlphaFoldDB" id="A0A1Y1V693"/>
<dbReference type="EMBL" id="MCFH01000028">
    <property type="protein sequence ID" value="ORX48169.1"/>
    <property type="molecule type" value="Genomic_DNA"/>
</dbReference>
<feature type="compositionally biased region" description="Basic residues" evidence="1">
    <location>
        <begin position="153"/>
        <end position="163"/>
    </location>
</feature>
<feature type="compositionally biased region" description="Polar residues" evidence="1">
    <location>
        <begin position="235"/>
        <end position="245"/>
    </location>
</feature>
<feature type="region of interest" description="Disordered" evidence="1">
    <location>
        <begin position="153"/>
        <end position="250"/>
    </location>
</feature>
<gene>
    <name evidence="2" type="ORF">BCR36DRAFT_83686</name>
</gene>
<evidence type="ECO:0000313" key="3">
    <source>
        <dbReference type="Proteomes" id="UP000193719"/>
    </source>
</evidence>
<comment type="caution">
    <text evidence="2">The sequence shown here is derived from an EMBL/GenBank/DDBJ whole genome shotgun (WGS) entry which is preliminary data.</text>
</comment>
<proteinExistence type="predicted"/>
<reference evidence="2 3" key="1">
    <citation type="submission" date="2016-08" db="EMBL/GenBank/DDBJ databases">
        <title>Genomes of anaerobic fungi encode conserved fungal cellulosomes for biomass hydrolysis.</title>
        <authorList>
            <consortium name="DOE Joint Genome Institute"/>
            <person name="Haitjema C.H."/>
            <person name="Gilmore S.P."/>
            <person name="Henske J.K."/>
            <person name="Solomon K.V."/>
            <person name="De Groot R."/>
            <person name="Kuo A."/>
            <person name="Mondo S.J."/>
            <person name="Salamov A.A."/>
            <person name="Labutti K."/>
            <person name="Zhao Z."/>
            <person name="Chiniquy J."/>
            <person name="Barry K."/>
            <person name="Brewer H.M."/>
            <person name="Purvine S.O."/>
            <person name="Wright A.T."/>
            <person name="Boxma B."/>
            <person name="Van Alen T."/>
            <person name="Hackstein J.H."/>
            <person name="Baker S.E."/>
            <person name="Grigoriev I.V."/>
            <person name="O'Malley M.A."/>
        </authorList>
    </citation>
    <scope>NUCLEOTIDE SEQUENCE [LARGE SCALE GENOMIC DNA]</scope>
    <source>
        <strain evidence="3">finn</strain>
    </source>
</reference>
<name>A0A1Y1V693_9FUNG</name>
<sequence length="305" mass="35904">MSKNQEINGEFVDIKKSENNIHISMDTNINNDEGRNNNYFFVFLMKNGDYFVTQLFTNRTDKQIFRRSDCYLNNLYEEKEEYKNATYYYLKYILDENGDLRDKFHFPILLYKFDEVIIKKIKNINNNSFIEAINIINELLKIIEKKKKQIKEKKNKIKAKRNNSNKLSLNTPKSESESDTDNNSNTVITNAKQKNKRKAETENPYQSLPPTPNSESEDYMSDYSSISTTDDKQSKNFPNRNNNLSKKQKTENIYNDKFMNDPAISNELSLGYDNIIKPTNAKLPTQREIEDNIDKDVRKNGFYNS</sequence>
<accession>A0A1Y1V693</accession>